<dbReference type="KEGG" id="cyn:Cyan7425_2298"/>
<dbReference type="OrthoDB" id="9772751at2"/>
<dbReference type="CDD" id="cd02440">
    <property type="entry name" value="AdoMet_MTases"/>
    <property type="match status" value="1"/>
</dbReference>
<organism evidence="2">
    <name type="scientific">Cyanothece sp. (strain PCC 7425 / ATCC 29141)</name>
    <dbReference type="NCBI Taxonomy" id="395961"/>
    <lineage>
        <taxon>Bacteria</taxon>
        <taxon>Bacillati</taxon>
        <taxon>Cyanobacteriota</taxon>
        <taxon>Cyanophyceae</taxon>
        <taxon>Gomontiellales</taxon>
        <taxon>Cyanothecaceae</taxon>
        <taxon>Cyanothece</taxon>
    </lineage>
</organism>
<accession>B8HW78</accession>
<dbReference type="eggNOG" id="COG2226">
    <property type="taxonomic scope" value="Bacteria"/>
</dbReference>
<dbReference type="InterPro" id="IPR025714">
    <property type="entry name" value="Methyltranfer_dom"/>
</dbReference>
<dbReference type="HOGENOM" id="CLU_828567_0_0_3"/>
<feature type="domain" description="Methyltransferase" evidence="1">
    <location>
        <begin position="83"/>
        <end position="187"/>
    </location>
</feature>
<keyword evidence="2" id="KW-0489">Methyltransferase</keyword>
<dbReference type="EMBL" id="CP001344">
    <property type="protein sequence ID" value="ACL44657.1"/>
    <property type="molecule type" value="Genomic_DNA"/>
</dbReference>
<proteinExistence type="predicted"/>
<dbReference type="GO" id="GO:0008168">
    <property type="term" value="F:methyltransferase activity"/>
    <property type="evidence" value="ECO:0007669"/>
    <property type="project" value="UniProtKB-KW"/>
</dbReference>
<dbReference type="InterPro" id="IPR029063">
    <property type="entry name" value="SAM-dependent_MTases_sf"/>
</dbReference>
<name>B8HW78_CYAP4</name>
<reference evidence="2" key="1">
    <citation type="submission" date="2009-01" db="EMBL/GenBank/DDBJ databases">
        <title>Complete sequence of chromosome Cyanothece sp. PCC 7425.</title>
        <authorList>
            <consortium name="US DOE Joint Genome Institute"/>
            <person name="Lucas S."/>
            <person name="Copeland A."/>
            <person name="Lapidus A."/>
            <person name="Glavina del Rio T."/>
            <person name="Dalin E."/>
            <person name="Tice H."/>
            <person name="Bruce D."/>
            <person name="Goodwin L."/>
            <person name="Pitluck S."/>
            <person name="Sims D."/>
            <person name="Meineke L."/>
            <person name="Brettin T."/>
            <person name="Detter J.C."/>
            <person name="Han C."/>
            <person name="Larimer F."/>
            <person name="Land M."/>
            <person name="Hauser L."/>
            <person name="Kyrpides N."/>
            <person name="Ovchinnikova G."/>
            <person name="Liberton M."/>
            <person name="Stoeckel J."/>
            <person name="Banerjee A."/>
            <person name="Singh A."/>
            <person name="Page L."/>
            <person name="Sato H."/>
            <person name="Zhao L."/>
            <person name="Sherman L."/>
            <person name="Pakrasi H."/>
            <person name="Richardson P."/>
        </authorList>
    </citation>
    <scope>NUCLEOTIDE SEQUENCE</scope>
    <source>
        <strain evidence="2">PCC 7425</strain>
    </source>
</reference>
<keyword evidence="2" id="KW-0808">Transferase</keyword>
<evidence type="ECO:0000259" key="1">
    <source>
        <dbReference type="Pfam" id="PF13847"/>
    </source>
</evidence>
<dbReference type="PANTHER" id="PTHR44068:SF11">
    <property type="entry name" value="GERANYL DIPHOSPHATE 2-C-METHYLTRANSFERASE"/>
    <property type="match status" value="1"/>
</dbReference>
<protein>
    <submittedName>
        <fullName evidence="2">Methyltransferase type 11</fullName>
    </submittedName>
</protein>
<dbReference type="Pfam" id="PF13847">
    <property type="entry name" value="Methyltransf_31"/>
    <property type="match status" value="1"/>
</dbReference>
<dbReference type="AlphaFoldDB" id="B8HW78"/>
<dbReference type="STRING" id="395961.Cyan7425_2298"/>
<sequence>MLKSGLAEDLNRINRVFKIEQVLRDADRDLTLAYYKQSEFGYRNFHSQEGSIHLALNEDGIFNPDGYYAQPRRVSQHLQTLQAKTVLEVGSGKGFNSIFLAKQHSEIQFTGVDRSAFHIALSRKQARGLPNLTFQTGQFDQLNFADQSFDVVFAVECFCYATALKASLAEVGRVLKPGGRFILFDGWRKPGFEQQESELQTATRLVEISMAVTAGFAVIDEWITTAEQVGFRVLQRDNICNLTMPNLLSLQTLSRRYFRLIWRANLIARLLPKYLVRNSIAGLLMPYTFNLDQGSLGYYYVVLERT</sequence>
<dbReference type="InterPro" id="IPR050447">
    <property type="entry name" value="Erg6_SMT_methyltransf"/>
</dbReference>
<dbReference type="SUPFAM" id="SSF53335">
    <property type="entry name" value="S-adenosyl-L-methionine-dependent methyltransferases"/>
    <property type="match status" value="1"/>
</dbReference>
<dbReference type="GO" id="GO:0032259">
    <property type="term" value="P:methylation"/>
    <property type="evidence" value="ECO:0007669"/>
    <property type="project" value="UniProtKB-KW"/>
</dbReference>
<dbReference type="Gene3D" id="3.40.50.150">
    <property type="entry name" value="Vaccinia Virus protein VP39"/>
    <property type="match status" value="1"/>
</dbReference>
<dbReference type="PANTHER" id="PTHR44068">
    <property type="entry name" value="ZGC:194242"/>
    <property type="match status" value="1"/>
</dbReference>
<gene>
    <name evidence="2" type="ordered locus">Cyan7425_2298</name>
</gene>
<evidence type="ECO:0000313" key="2">
    <source>
        <dbReference type="EMBL" id="ACL44657.1"/>
    </source>
</evidence>